<accession>L8J5U7</accession>
<dbReference type="SUPFAM" id="SSF51366">
    <property type="entry name" value="Ribulose-phoshate binding barrel"/>
    <property type="match status" value="1"/>
</dbReference>
<evidence type="ECO:0000313" key="3">
    <source>
        <dbReference type="Proteomes" id="UP000011134"/>
    </source>
</evidence>
<dbReference type="EMBL" id="AMZO01000030">
    <property type="protein sequence ID" value="ELR64210.1"/>
    <property type="molecule type" value="Genomic_DNA"/>
</dbReference>
<dbReference type="InterPro" id="IPR011060">
    <property type="entry name" value="RibuloseP-bd_barrel"/>
</dbReference>
<dbReference type="AlphaFoldDB" id="L8J5U7"/>
<dbReference type="RefSeq" id="WP_007468443.1">
    <property type="nucleotide sequence ID" value="NZ_AMZO01000030.1"/>
</dbReference>
<dbReference type="PATRIC" id="fig|1056511.3.peg.3715"/>
<sequence>MKKRIFDLTRHDIENMKRSDFIECIRLSEGRTLMVENVVTMAPPLEQVSGAEIAAAFGADMITLNFLDLTDPKVRINGGAEQDCIEPLSIPELKKLTGRIIGCNLEPVPSGFTDINAGRSLTKKTVEKAVELGLNYIMLTGNPGMMVSQETILDAIALTREVSKDILIIAGKMHGAGVGNDYNLDIIPQFAKVGADIMMFPAPYTTPGMNPTLASTIMNTVHEAGMLGLLAIGTSQEGASESYIEKVAVEAKGAGADIVHIGDSGYGGIAIPENIMRMGITIRGRRHQFKRMANRRV</sequence>
<gene>
    <name evidence="2" type="ORF">C942_02792</name>
</gene>
<comment type="caution">
    <text evidence="2">The sequence shown here is derived from an EMBL/GenBank/DDBJ whole genome shotgun (WGS) entry which is preliminary data.</text>
</comment>
<keyword evidence="3" id="KW-1185">Reference proteome</keyword>
<feature type="domain" description="DUF7916" evidence="1">
    <location>
        <begin position="6"/>
        <end position="294"/>
    </location>
</feature>
<name>L8J5U7_9GAMM</name>
<dbReference type="Pfam" id="PF25509">
    <property type="entry name" value="DUF7916"/>
    <property type="match status" value="1"/>
</dbReference>
<dbReference type="Proteomes" id="UP000011134">
    <property type="component" value="Unassembled WGS sequence"/>
</dbReference>
<protein>
    <submittedName>
        <fullName evidence="2">Dihydrodipicolinate synthase</fullName>
    </submittedName>
</protein>
<proteinExistence type="predicted"/>
<reference evidence="2 3" key="1">
    <citation type="submission" date="2012-12" db="EMBL/GenBank/DDBJ databases">
        <title>Genome Assembly of Photobacterium sp. AK15.</title>
        <authorList>
            <person name="Khatri I."/>
            <person name="Vaidya B."/>
            <person name="Srinivas T.N.R."/>
            <person name="Subramanian S."/>
            <person name="Pinnaka A."/>
        </authorList>
    </citation>
    <scope>NUCLEOTIDE SEQUENCE [LARGE SCALE GENOMIC DNA]</scope>
    <source>
        <strain evidence="2 3">AK15</strain>
    </source>
</reference>
<evidence type="ECO:0000259" key="1">
    <source>
        <dbReference type="Pfam" id="PF25509"/>
    </source>
</evidence>
<dbReference type="InterPro" id="IPR057238">
    <property type="entry name" value="DUF7916"/>
</dbReference>
<organism evidence="2 3">
    <name type="scientific">Photobacterium marinum</name>
    <dbReference type="NCBI Taxonomy" id="1056511"/>
    <lineage>
        <taxon>Bacteria</taxon>
        <taxon>Pseudomonadati</taxon>
        <taxon>Pseudomonadota</taxon>
        <taxon>Gammaproteobacteria</taxon>
        <taxon>Vibrionales</taxon>
        <taxon>Vibrionaceae</taxon>
        <taxon>Photobacterium</taxon>
    </lineage>
</organism>
<evidence type="ECO:0000313" key="2">
    <source>
        <dbReference type="EMBL" id="ELR64210.1"/>
    </source>
</evidence>
<dbReference type="OrthoDB" id="5581965at2"/>